<protein>
    <recommendedName>
        <fullName evidence="2">YbbD head domain-containing protein</fullName>
    </recommendedName>
</protein>
<keyword evidence="1" id="KW-1133">Transmembrane helix</keyword>
<evidence type="ECO:0000313" key="17">
    <source>
        <dbReference type="Proteomes" id="UP000225264"/>
    </source>
</evidence>
<reference evidence="9 17" key="8">
    <citation type="submission" date="2020-06" db="EMBL/GenBank/DDBJ databases">
        <title>Genomic analysis of Escherichia coli Ec98 resistant to antibiotic.</title>
        <authorList>
            <person name="Campos L."/>
        </authorList>
    </citation>
    <scope>NUCLEOTIDE SEQUENCE [LARGE SCALE GENOMIC DNA]</scope>
    <source>
        <strain evidence="9 17">UFU_EC98</strain>
    </source>
</reference>
<sequence>MLAISSNLSKMIIFIFAIIIIVVLCVITYLYLYKDESLVSKHYINYMAIPENDGVFTWLPDFFPHVAVDISIYTNVEDDYFFSYFSLTNDDGGRFKKTLTVRAREQVAKIVSKNDPDTKKVWCKYGKIPGQGDGVNLFFVGEINVTHYFITNIGAGLPDACAE</sequence>
<dbReference type="EMBL" id="AASCJS010000023">
    <property type="protein sequence ID" value="EFA9847258.1"/>
    <property type="molecule type" value="Genomic_DNA"/>
</dbReference>
<dbReference type="Proteomes" id="UP000225264">
    <property type="component" value="Unassembled WGS sequence"/>
</dbReference>
<keyword evidence="1" id="KW-0472">Membrane</keyword>
<dbReference type="EMBL" id="MOHC01000060">
    <property type="protein sequence ID" value="OJN33586.1"/>
    <property type="molecule type" value="Genomic_DNA"/>
</dbReference>
<evidence type="ECO:0000313" key="11">
    <source>
        <dbReference type="EMBL" id="MWR14632.1"/>
    </source>
</evidence>
<reference evidence="10" key="12">
    <citation type="submission" date="2022-08" db="EMBL/GenBank/DDBJ databases">
        <title>Genome sequencing of human pathogens.</title>
        <authorList>
            <person name="Cao X."/>
        </authorList>
    </citation>
    <scope>NUCLEOTIDE SEQUENCE</scope>
    <source>
        <strain evidence="10">EC16126</strain>
    </source>
</reference>
<feature type="domain" description="YbbD head" evidence="2">
    <location>
        <begin position="39"/>
        <end position="86"/>
    </location>
</feature>
<keyword evidence="1" id="KW-0812">Transmembrane</keyword>
<reference evidence="7" key="11">
    <citation type="submission" date="2021-03" db="EMBL/GenBank/DDBJ databases">
        <authorList>
            <consortium name="NCBI Pathogen Detection Project"/>
        </authorList>
    </citation>
    <scope>NUCLEOTIDE SEQUENCE</scope>
    <source>
        <strain evidence="7">ST-87-5</strain>
        <strain evidence="6">TW14994</strain>
    </source>
</reference>
<evidence type="ECO:0000259" key="2">
    <source>
        <dbReference type="Pfam" id="PF26610"/>
    </source>
</evidence>
<dbReference type="EMBL" id="MPGR01000001">
    <property type="protein sequence ID" value="OKB71689.1"/>
    <property type="molecule type" value="Genomic_DNA"/>
</dbReference>
<dbReference type="OMA" id="HYANFTH"/>
<reference evidence="7 20" key="4">
    <citation type="journal article" date="2018" name="Genome Biol.">
        <title>SKESA: strategic k-mer extension for scrupulous assemblies.</title>
        <authorList>
            <person name="Souvorov A."/>
            <person name="Agarwala R."/>
            <person name="Lipman D.J."/>
        </authorList>
    </citation>
    <scope>NUCLEOTIDE SEQUENCE</scope>
    <source>
        <strain evidence="7">ST-87-5</strain>
        <strain evidence="6 20">TW14994</strain>
    </source>
</reference>
<evidence type="ECO:0000313" key="3">
    <source>
        <dbReference type="EMBL" id="ATP23020.1"/>
    </source>
</evidence>
<dbReference type="NCBIfam" id="NF011297">
    <property type="entry name" value="PRK14710.1-1"/>
    <property type="match status" value="1"/>
</dbReference>
<proteinExistence type="predicted"/>
<evidence type="ECO:0000313" key="8">
    <source>
        <dbReference type="EMBL" id="MBA7717671.1"/>
    </source>
</evidence>
<dbReference type="NCBIfam" id="NF011298">
    <property type="entry name" value="PRK14710.1-3"/>
    <property type="match status" value="1"/>
</dbReference>
<dbReference type="Proteomes" id="UP000430387">
    <property type="component" value="Unassembled WGS sequence"/>
</dbReference>
<reference evidence="8" key="9">
    <citation type="submission" date="2020-06" db="EMBL/GenBank/DDBJ databases">
        <title>REHAB project genomes.</title>
        <authorList>
            <person name="Shaw L.P."/>
        </authorList>
    </citation>
    <scope>NUCLEOTIDE SEQUENCE</scope>
    <source>
        <strain evidence="8">RHBSTW-00474</strain>
    </source>
</reference>
<reference evidence="13 16" key="2">
    <citation type="submission" date="2016-11" db="EMBL/GenBank/DDBJ databases">
        <title>Draft genome sequences of five Shigatoxin-producing Escherichia coli isolates harboring the new recently described Subtilase cytotoxin allelic variant subAB2-3.</title>
        <authorList>
            <person name="Tasara T."/>
            <person name="Fierz L."/>
            <person name="Klumpp J."/>
            <person name="Schmidt H."/>
            <person name="Stephan R."/>
        </authorList>
    </citation>
    <scope>NUCLEOTIDE SEQUENCE [LARGE SCALE GENOMIC DNA]</scope>
    <source>
        <strain evidence="13 16">453</strain>
    </source>
</reference>
<dbReference type="GeneID" id="75202344"/>
<dbReference type="EMBL" id="DADRWU010000052">
    <property type="protein sequence ID" value="HBA4248836.1"/>
    <property type="molecule type" value="Genomic_DNA"/>
</dbReference>
<reference evidence="11 18" key="7">
    <citation type="submission" date="2019-12" db="EMBL/GenBank/DDBJ databases">
        <title>Enteriobacteria Tanzani isolates_8377-8380.</title>
        <authorList>
            <person name="Subbiah M."/>
            <person name="Call D."/>
        </authorList>
    </citation>
    <scope>NUCLEOTIDE SEQUENCE [LARGE SCALE GENOMIC DNA]</scope>
    <source>
        <strain evidence="11 18">8380wG1</strain>
    </source>
</reference>
<feature type="transmembrane region" description="Helical" evidence="1">
    <location>
        <begin position="12"/>
        <end position="32"/>
    </location>
</feature>
<evidence type="ECO:0000313" key="10">
    <source>
        <dbReference type="EMBL" id="MDA4181830.1"/>
    </source>
</evidence>
<dbReference type="AlphaFoldDB" id="A0A0B1MLQ8"/>
<evidence type="ECO:0000313" key="12">
    <source>
        <dbReference type="EMBL" id="OJN33586.1"/>
    </source>
</evidence>
<evidence type="ECO:0000313" key="20">
    <source>
        <dbReference type="Proteomes" id="UP000842385"/>
    </source>
</evidence>
<evidence type="ECO:0000313" key="6">
    <source>
        <dbReference type="EMBL" id="HAI8960314.1"/>
    </source>
</evidence>
<dbReference type="Pfam" id="PF26610">
    <property type="entry name" value="YbbD_head"/>
    <property type="match status" value="1"/>
</dbReference>
<dbReference type="Proteomes" id="UP000186595">
    <property type="component" value="Unassembled WGS sequence"/>
</dbReference>
<dbReference type="Proteomes" id="UP000523388">
    <property type="component" value="Unassembled WGS sequence"/>
</dbReference>
<evidence type="ECO:0000313" key="15">
    <source>
        <dbReference type="Proteomes" id="UP000184077"/>
    </source>
</evidence>
<evidence type="ECO:0000313" key="14">
    <source>
        <dbReference type="EMBL" id="QRZ98717.1"/>
    </source>
</evidence>
<dbReference type="EMBL" id="JABXPW010000001">
    <property type="protein sequence ID" value="MBA7717671.1"/>
    <property type="molecule type" value="Genomic_DNA"/>
</dbReference>
<evidence type="ECO:0000313" key="18">
    <source>
        <dbReference type="Proteomes" id="UP000430387"/>
    </source>
</evidence>
<reference evidence="3 17" key="3">
    <citation type="submission" date="2017-10" db="EMBL/GenBank/DDBJ databases">
        <title>Genome and in vitro analysis of Escherichia coli resistant to antibiotic.</title>
        <authorList>
            <person name="Pereira U.P."/>
            <person name="Facimoto C.T."/>
            <person name="Campos P.A."/>
            <person name="Araujo B.F."/>
            <person name="Royer S."/>
            <person name="Goncalves I.R."/>
            <person name="Ferreira M.L."/>
            <person name="Gontijo P."/>
            <person name="Ribas R.M."/>
        </authorList>
    </citation>
    <scope>NUCLEOTIDE SEQUENCE [LARGE SCALE GENOMIC DNA]</scope>
    <source>
        <strain evidence="3 17">UFU_EC98</strain>
    </source>
</reference>
<dbReference type="Proteomes" id="UP001211064">
    <property type="component" value="Unassembled WGS sequence"/>
</dbReference>
<evidence type="ECO:0000313" key="16">
    <source>
        <dbReference type="Proteomes" id="UP000186595"/>
    </source>
</evidence>
<accession>A0A0B1MLQ8</accession>
<dbReference type="InterPro" id="IPR058827">
    <property type="entry name" value="YbbD_head"/>
</dbReference>
<dbReference type="RefSeq" id="WP_000879785.1">
    <property type="nucleotide sequence ID" value="NZ_AP018808.1"/>
</dbReference>
<reference evidence="5" key="5">
    <citation type="submission" date="2018-05" db="EMBL/GenBank/DDBJ databases">
        <authorList>
            <person name="Ashton P.M."/>
            <person name="Dallman T."/>
            <person name="Nair S."/>
            <person name="De Pinna E."/>
            <person name="Peters T."/>
            <person name="Grant K."/>
        </authorList>
    </citation>
    <scope>NUCLEOTIDE SEQUENCE</scope>
    <source>
        <strain evidence="5">412057</strain>
    </source>
</reference>
<organism evidence="7">
    <name type="scientific">Escherichia coli</name>
    <dbReference type="NCBI Taxonomy" id="562"/>
    <lineage>
        <taxon>Bacteria</taxon>
        <taxon>Pseudomonadati</taxon>
        <taxon>Pseudomonadota</taxon>
        <taxon>Gammaproteobacteria</taxon>
        <taxon>Enterobacterales</taxon>
        <taxon>Enterobacteriaceae</taxon>
        <taxon>Escherichia</taxon>
    </lineage>
</organism>
<reference evidence="4 19" key="6">
    <citation type="submission" date="2018-08" db="EMBL/GenBank/DDBJ databases">
        <authorList>
            <consortium name="GenomeTrakr network: Whole genome sequencing for foodborne pathogen traceback"/>
        </authorList>
    </citation>
    <scope>NUCLEOTIDE SEQUENCE [LARGE SCALE GENOMIC DNA]</scope>
    <source>
        <strain evidence="4 19">AZ-TG102963</strain>
    </source>
</reference>
<evidence type="ECO:0000313" key="19">
    <source>
        <dbReference type="Proteomes" id="UP000523388"/>
    </source>
</evidence>
<reference evidence="12 15" key="1">
    <citation type="submission" date="2016-10" db="EMBL/GenBank/DDBJ databases">
        <title>Comprehensive resistome analysis reveals the prevalence of NDM and MCR-1 in Chinese poultry production.</title>
        <authorList>
            <person name="Wang Y."/>
            <person name="Zhang R."/>
            <person name="Li J."/>
            <person name="Wu Z."/>
            <person name="Wenjuan Y."/>
            <person name="Schwarz S."/>
            <person name="Tyrrell J."/>
            <person name="Zheng Y."/>
            <person name="Wang S."/>
            <person name="Shen Z."/>
            <person name="Liu Z."/>
            <person name="Lei L."/>
            <person name="Li M."/>
            <person name="Zhang Q."/>
            <person name="Wu C."/>
            <person name="Zhang Q."/>
            <person name="Wu Y."/>
            <person name="Walsh T."/>
            <person name="Shen J."/>
        </authorList>
    </citation>
    <scope>NUCLEOTIDE SEQUENCE [LARGE SCALE GENOMIC DNA]</scope>
    <source>
        <strain evidence="12 15">574</strain>
    </source>
</reference>
<dbReference type="Proteomes" id="UP000184077">
    <property type="component" value="Unassembled WGS sequence"/>
</dbReference>
<dbReference type="Proteomes" id="UP000842385">
    <property type="component" value="Unassembled WGS sequence"/>
</dbReference>
<dbReference type="Proteomes" id="UP000663166">
    <property type="component" value="Chromosome"/>
</dbReference>
<evidence type="ECO:0000313" key="7">
    <source>
        <dbReference type="EMBL" id="HBA4248836.1"/>
    </source>
</evidence>
<evidence type="ECO:0000256" key="1">
    <source>
        <dbReference type="SAM" id="Phobius"/>
    </source>
</evidence>
<dbReference type="Proteomes" id="UP000622722">
    <property type="component" value="Unassembled WGS sequence"/>
</dbReference>
<dbReference type="EMBL" id="WTQJ01000245">
    <property type="protein sequence ID" value="MWR14632.1"/>
    <property type="molecule type" value="Genomic_DNA"/>
</dbReference>
<reference evidence="14" key="10">
    <citation type="submission" date="2021-02" db="EMBL/GenBank/DDBJ databases">
        <title>Co-localization of colistin and carbapenem -resistance genes on a novel transferable IncHI2 plasmid in Escherichia coli from chicken-origin.</title>
        <authorList>
            <person name="Hoffmann M."/>
            <person name="Balkey M."/>
            <person name="Ronco T."/>
            <person name="Hendriksen R.S."/>
        </authorList>
    </citation>
    <scope>NUCLEOTIDE SEQUENCE</scope>
    <source>
        <strain evidence="14">CFSAN083829</strain>
    </source>
</reference>
<gene>
    <name evidence="12" type="ORF">BK300_24650</name>
    <name evidence="13" type="ORF">BMT50_02370</name>
    <name evidence="4" type="ORF">C1Q91_003699</name>
    <name evidence="3" type="ORF">CQ842_05105</name>
    <name evidence="9" type="ORF">CQ842_20725</name>
    <name evidence="5" type="ORF">DL968_19995</name>
    <name evidence="11" type="ORF">GQA06_12635</name>
    <name evidence="6" type="ORF">HKA49_004576</name>
    <name evidence="8" type="ORF">HV209_03435</name>
    <name evidence="7" type="ORF">J5U05_004049</name>
    <name evidence="14" type="ORF">JNP96_06930</name>
    <name evidence="10" type="ORF">NY836_31720</name>
</gene>
<dbReference type="Proteomes" id="UP000854059">
    <property type="component" value="Unassembled WGS sequence"/>
</dbReference>
<name>A0A0B1MLQ8_ECOLX</name>
<dbReference type="EMBL" id="AAVTXU010000097">
    <property type="protein sequence ID" value="EGE1989863.1"/>
    <property type="molecule type" value="Genomic_DNA"/>
</dbReference>
<evidence type="ECO:0000313" key="9">
    <source>
        <dbReference type="EMBL" id="MBZ4695436.1"/>
    </source>
</evidence>
<dbReference type="EMBL" id="DABFUC010000034">
    <property type="protein sequence ID" value="HAI8960314.1"/>
    <property type="molecule type" value="Genomic_DNA"/>
</dbReference>
<dbReference type="EMBL" id="CP024092">
    <property type="protein sequence ID" value="ATP23020.1"/>
    <property type="molecule type" value="Genomic_DNA"/>
</dbReference>
<evidence type="ECO:0000313" key="13">
    <source>
        <dbReference type="EMBL" id="OKB71689.1"/>
    </source>
</evidence>
<dbReference type="EMBL" id="CP070393">
    <property type="protein sequence ID" value="QRZ98717.1"/>
    <property type="molecule type" value="Genomic_DNA"/>
</dbReference>
<dbReference type="EMBL" id="JANWOR010000932">
    <property type="protein sequence ID" value="MDA4181830.1"/>
    <property type="molecule type" value="Genomic_DNA"/>
</dbReference>
<evidence type="ECO:0000313" key="4">
    <source>
        <dbReference type="EMBL" id="EFA9847258.1"/>
    </source>
</evidence>
<evidence type="ECO:0000313" key="5">
    <source>
        <dbReference type="EMBL" id="EGE1989863.1"/>
    </source>
</evidence>
<dbReference type="Proteomes" id="UP000871786">
    <property type="component" value="Unassembled WGS sequence"/>
</dbReference>
<dbReference type="EMBL" id="JACCJF010000029">
    <property type="protein sequence ID" value="MBZ4695436.1"/>
    <property type="molecule type" value="Genomic_DNA"/>
</dbReference>